<evidence type="ECO:0000256" key="6">
    <source>
        <dbReference type="ARBA" id="ARBA00022840"/>
    </source>
</evidence>
<sequence>MRAVVSVSCNFLFVLLDVTLTTILYIDGTQVRRFLQELNSFDIFTSTIDVWLTCLIRACVLLGASTGVARNSTDGPRRVKKLNTGISVLCMLMVVYAVAKLLLFSEVAALLGAPWFLSLFAWSCISSLSTLGFWKLLCLVKTKRELLVINEDKTKEDDDDESGASSAFVEESNKKDNRGSSKATISRLLSYTKEDAGVLGVAFVFLILAALGECFIPYYTGLAVDGIVIQKSMVVFTKALLLMLLLAISSSFAAGIRGGMFNLTFARLNVRIRNLLFRSLVQQEIGFFDSNHTGDITSRLTSDTTLVSDLVSQNVNICLRCLVKGVGVCIFMFSLSWKLSLVTFMGFPLVMIVSELYGKYYKRLAREVQDALAKANNIAEETISAMKTVRSFANEDNEVEVYWEKLQHMYKLNKKQALAYACYMWSISLAEVALQVSVLFYGGHLVLSDQMTSGNLISFIIYELELGDCMENIGSVYTGLMQGVGAAEKVFEFINRKPLMTREGTTAPDTFKGHVEFKNVSFAFPTRPNSQILKNVTFALRPGEVTALVGPSGSGKSSCVYLMEHFYAAQSGEVLLDGIPIEQYDHNYLHSKVALVGQEPVLFARSIQENIAYGLHEFTMDSVVQAAKAANAHGFITELQSGYNTDAGERGAQLSGGQKQRVAIARALIRNPHLLLMDEATSALDTESEHTVHQALEGAMHNKTILVIAHRLSTIEKAHNIIVLDKGKVSEQGTHKELMEKRGLYFKMVQRQMLGVDPPVDDSTVMDRSTPQKVSLIKRNSSRRTNYDDSDEDFYF</sequence>
<evidence type="ECO:0000256" key="4">
    <source>
        <dbReference type="ARBA" id="ARBA00022692"/>
    </source>
</evidence>
<keyword evidence="12" id="KW-0458">Lysosome</keyword>
<keyword evidence="3" id="KW-0813">Transport</keyword>
<feature type="domain" description="ABC transporter" evidence="23">
    <location>
        <begin position="515"/>
        <end position="751"/>
    </location>
</feature>
<dbReference type="GO" id="GO:0015031">
    <property type="term" value="P:protein transport"/>
    <property type="evidence" value="ECO:0007669"/>
    <property type="project" value="UniProtKB-KW"/>
</dbReference>
<dbReference type="InterPro" id="IPR003593">
    <property type="entry name" value="AAA+_ATPase"/>
</dbReference>
<evidence type="ECO:0000256" key="16">
    <source>
        <dbReference type="ARBA" id="ARBA00066336"/>
    </source>
</evidence>
<dbReference type="InterPro" id="IPR027417">
    <property type="entry name" value="P-loop_NTPase"/>
</dbReference>
<dbReference type="Proteomes" id="UP000886611">
    <property type="component" value="Unassembled WGS sequence"/>
</dbReference>
<evidence type="ECO:0000256" key="1">
    <source>
        <dbReference type="ARBA" id="ARBA00004155"/>
    </source>
</evidence>
<feature type="transmembrane region" description="Helical" evidence="22">
    <location>
        <begin position="239"/>
        <end position="263"/>
    </location>
</feature>
<proteinExistence type="inferred from homology"/>
<feature type="transmembrane region" description="Helical" evidence="22">
    <location>
        <begin position="196"/>
        <end position="219"/>
    </location>
</feature>
<feature type="non-terminal residue" evidence="25">
    <location>
        <position position="796"/>
    </location>
</feature>
<dbReference type="EMBL" id="JAATIS010000094">
    <property type="protein sequence ID" value="KAG2470599.1"/>
    <property type="molecule type" value="Genomic_DNA"/>
</dbReference>
<keyword evidence="26" id="KW-1185">Reference proteome</keyword>
<name>A0A8X7XNI3_POLSE</name>
<evidence type="ECO:0000259" key="23">
    <source>
        <dbReference type="PROSITE" id="PS50893"/>
    </source>
</evidence>
<evidence type="ECO:0000256" key="14">
    <source>
        <dbReference type="ARBA" id="ARBA00055204"/>
    </source>
</evidence>
<feature type="region of interest" description="Disordered" evidence="21">
    <location>
        <begin position="155"/>
        <end position="179"/>
    </location>
</feature>
<dbReference type="GO" id="GO:0005524">
    <property type="term" value="F:ATP binding"/>
    <property type="evidence" value="ECO:0007669"/>
    <property type="project" value="UniProtKB-KW"/>
</dbReference>
<keyword evidence="11 22" id="KW-0472">Membrane</keyword>
<evidence type="ECO:0000313" key="26">
    <source>
        <dbReference type="Proteomes" id="UP000886611"/>
    </source>
</evidence>
<dbReference type="InterPro" id="IPR003439">
    <property type="entry name" value="ABC_transporter-like_ATP-bd"/>
</dbReference>
<comment type="subcellular location">
    <subcellularLocation>
        <location evidence="1">Lysosome membrane</location>
        <topology evidence="1">Multi-pass membrane protein</topology>
    </subcellularLocation>
</comment>
<dbReference type="FunFam" id="1.20.1560.10:FF:000031">
    <property type="entry name" value="ATP-binding cassette sub-family B member 9"/>
    <property type="match status" value="1"/>
</dbReference>
<feature type="non-terminal residue" evidence="25">
    <location>
        <position position="1"/>
    </location>
</feature>
<comment type="similarity">
    <text evidence="2">Belongs to the ABC transporter superfamily. ABCB family. MHC peptide exporter (TC 3.A.1.209) subfamily.</text>
</comment>
<dbReference type="InterPro" id="IPR039421">
    <property type="entry name" value="Type_1_exporter"/>
</dbReference>
<evidence type="ECO:0000256" key="15">
    <source>
        <dbReference type="ARBA" id="ARBA00062472"/>
    </source>
</evidence>
<evidence type="ECO:0000256" key="9">
    <source>
        <dbReference type="ARBA" id="ARBA00022967"/>
    </source>
</evidence>
<evidence type="ECO:0000256" key="12">
    <source>
        <dbReference type="ARBA" id="ARBA00023228"/>
    </source>
</evidence>
<keyword evidence="7" id="KW-0571">Peptide transport</keyword>
<dbReference type="InterPro" id="IPR036640">
    <property type="entry name" value="ABC1_TM_sf"/>
</dbReference>
<dbReference type="PANTHER" id="PTHR43394:SF21">
    <property type="entry name" value="ATP BINDING CASSETTE SUBFAMILY B MEMBER 9"/>
    <property type="match status" value="1"/>
</dbReference>
<comment type="catalytic activity">
    <reaction evidence="13">
        <text>a [oligopeptide](in) + ATP + H2O = a [oligopeptide](out) + ADP + phosphate + H(+)</text>
        <dbReference type="Rhea" id="RHEA:14429"/>
        <dbReference type="Rhea" id="RHEA-COMP:10531"/>
        <dbReference type="ChEBI" id="CHEBI:15377"/>
        <dbReference type="ChEBI" id="CHEBI:15378"/>
        <dbReference type="ChEBI" id="CHEBI:30616"/>
        <dbReference type="ChEBI" id="CHEBI:43474"/>
        <dbReference type="ChEBI" id="CHEBI:83228"/>
        <dbReference type="ChEBI" id="CHEBI:456216"/>
        <dbReference type="EC" id="7.4.2.6"/>
    </reaction>
    <physiologicalReaction direction="left-to-right" evidence="13">
        <dbReference type="Rhea" id="RHEA:14430"/>
    </physiologicalReaction>
</comment>
<comment type="caution">
    <text evidence="25">The sequence shown here is derived from an EMBL/GenBank/DDBJ whole genome shotgun (WGS) entry which is preliminary data.</text>
</comment>
<dbReference type="Gene3D" id="3.40.50.300">
    <property type="entry name" value="P-loop containing nucleotide triphosphate hydrolases"/>
    <property type="match status" value="1"/>
</dbReference>
<dbReference type="PROSITE" id="PS50929">
    <property type="entry name" value="ABC_TM1F"/>
    <property type="match status" value="1"/>
</dbReference>
<dbReference type="Pfam" id="PF00664">
    <property type="entry name" value="ABC_membrane"/>
    <property type="match status" value="1"/>
</dbReference>
<evidence type="ECO:0000256" key="11">
    <source>
        <dbReference type="ARBA" id="ARBA00023136"/>
    </source>
</evidence>
<evidence type="ECO:0000256" key="2">
    <source>
        <dbReference type="ARBA" id="ARBA00006493"/>
    </source>
</evidence>
<evidence type="ECO:0000256" key="20">
    <source>
        <dbReference type="ARBA" id="ARBA00084061"/>
    </source>
</evidence>
<dbReference type="CDD" id="cd18784">
    <property type="entry name" value="ABC_6TM_ABCB9_like"/>
    <property type="match status" value="1"/>
</dbReference>
<evidence type="ECO:0000259" key="24">
    <source>
        <dbReference type="PROSITE" id="PS50929"/>
    </source>
</evidence>
<dbReference type="InterPro" id="IPR011527">
    <property type="entry name" value="ABC1_TM_dom"/>
</dbReference>
<dbReference type="InterPro" id="IPR030254">
    <property type="entry name" value="ABCB9_6-TMD"/>
</dbReference>
<evidence type="ECO:0000256" key="21">
    <source>
        <dbReference type="SAM" id="MobiDB-lite"/>
    </source>
</evidence>
<dbReference type="SUPFAM" id="SSF52540">
    <property type="entry name" value="P-loop containing nucleoside triphosphate hydrolases"/>
    <property type="match status" value="1"/>
</dbReference>
<feature type="transmembrane region" description="Helical" evidence="22">
    <location>
        <begin position="7"/>
        <end position="26"/>
    </location>
</feature>
<evidence type="ECO:0000256" key="3">
    <source>
        <dbReference type="ARBA" id="ARBA00022448"/>
    </source>
</evidence>
<evidence type="ECO:0000256" key="5">
    <source>
        <dbReference type="ARBA" id="ARBA00022741"/>
    </source>
</evidence>
<accession>A0A8X7XNI3</accession>
<evidence type="ECO:0000256" key="19">
    <source>
        <dbReference type="ARBA" id="ARBA00083142"/>
    </source>
</evidence>
<feature type="domain" description="ABC transmembrane type-1" evidence="24">
    <location>
        <begin position="201"/>
        <end position="482"/>
    </location>
</feature>
<comment type="subunit">
    <text evidence="15">Homodimer. Interacts (via TMD0 region) with LAMP1; this interaction strongly stabilizes ABCB9 and protects ABCB9 against lysosomal degradation. Interacts (via TMD0 region) with LAMP2 (isoform LAMP-2B). Interacts (via TMD0) with YIF1B; this interaction allows (but is not essential) the ER-to-Golgi trafficking and strongly depends on a salt bridge within TMD0.</text>
</comment>
<keyword evidence="10 22" id="KW-1133">Transmembrane helix</keyword>
<dbReference type="SMART" id="SM00382">
    <property type="entry name" value="AAA"/>
    <property type="match status" value="1"/>
</dbReference>
<keyword evidence="9" id="KW-1278">Translocase</keyword>
<comment type="function">
    <text evidence="14">ATP-dependent low-affinity peptide transporter which translocates a broad spectrum of peptides from the cytosol to the lysosomal lumen for degradation. Displays a broad peptide length specificity from 6-mer up to at least 59-mer peptides with an optimum of 23-mers. Binds and transports smaller and larger peptides with the same affinity. Favors positively charged, aromatic or hydrophobic residues in the N- and C-terminal positions whereas negatively charged residues as well as asparagine and methionine are not favored.</text>
</comment>
<dbReference type="GO" id="GO:0005765">
    <property type="term" value="C:lysosomal membrane"/>
    <property type="evidence" value="ECO:0007669"/>
    <property type="project" value="UniProtKB-SubCell"/>
</dbReference>
<dbReference type="GO" id="GO:0016887">
    <property type="term" value="F:ATP hydrolysis activity"/>
    <property type="evidence" value="ECO:0007669"/>
    <property type="project" value="InterPro"/>
</dbReference>
<evidence type="ECO:0000256" key="10">
    <source>
        <dbReference type="ARBA" id="ARBA00022989"/>
    </source>
</evidence>
<dbReference type="PROSITE" id="PS00211">
    <property type="entry name" value="ABC_TRANSPORTER_1"/>
    <property type="match status" value="1"/>
</dbReference>
<dbReference type="OrthoDB" id="6500128at2759"/>
<keyword evidence="6" id="KW-0067">ATP-binding</keyword>
<evidence type="ECO:0000256" key="22">
    <source>
        <dbReference type="SAM" id="Phobius"/>
    </source>
</evidence>
<dbReference type="PANTHER" id="PTHR43394">
    <property type="entry name" value="ATP-DEPENDENT PERMEASE MDL1, MITOCHONDRIAL"/>
    <property type="match status" value="1"/>
</dbReference>
<evidence type="ECO:0000256" key="18">
    <source>
        <dbReference type="ARBA" id="ARBA00079330"/>
    </source>
</evidence>
<feature type="transmembrane region" description="Helical" evidence="22">
    <location>
        <begin position="115"/>
        <end position="134"/>
    </location>
</feature>
<evidence type="ECO:0000256" key="7">
    <source>
        <dbReference type="ARBA" id="ARBA00022856"/>
    </source>
</evidence>
<keyword evidence="4 22" id="KW-0812">Transmembrane</keyword>
<dbReference type="PIRSF" id="PIRSF002773">
    <property type="entry name" value="ABC_prm/ATPase_B"/>
    <property type="match status" value="1"/>
</dbReference>
<keyword evidence="5" id="KW-0547">Nucleotide-binding</keyword>
<dbReference type="PROSITE" id="PS50893">
    <property type="entry name" value="ABC_TRANSPORTER_2"/>
    <property type="match status" value="1"/>
</dbReference>
<evidence type="ECO:0000256" key="8">
    <source>
        <dbReference type="ARBA" id="ARBA00022927"/>
    </source>
</evidence>
<organism evidence="25 26">
    <name type="scientific">Polypterus senegalus</name>
    <name type="common">Senegal bichir</name>
    <dbReference type="NCBI Taxonomy" id="55291"/>
    <lineage>
        <taxon>Eukaryota</taxon>
        <taxon>Metazoa</taxon>
        <taxon>Chordata</taxon>
        <taxon>Craniata</taxon>
        <taxon>Vertebrata</taxon>
        <taxon>Euteleostomi</taxon>
        <taxon>Actinopterygii</taxon>
        <taxon>Polypteriformes</taxon>
        <taxon>Polypteridae</taxon>
        <taxon>Polypterus</taxon>
    </lineage>
</organism>
<feature type="transmembrane region" description="Helical" evidence="22">
    <location>
        <begin position="82"/>
        <end position="103"/>
    </location>
</feature>
<keyword evidence="8" id="KW-0653">Protein transport</keyword>
<dbReference type="AlphaFoldDB" id="A0A8X7XNI3"/>
<dbReference type="GO" id="GO:0015421">
    <property type="term" value="F:ABC-type oligopeptide transporter activity"/>
    <property type="evidence" value="ECO:0007669"/>
    <property type="project" value="UniProtKB-EC"/>
</dbReference>
<dbReference type="SUPFAM" id="SSF90123">
    <property type="entry name" value="ABC transporter transmembrane region"/>
    <property type="match status" value="1"/>
</dbReference>
<evidence type="ECO:0000256" key="17">
    <source>
        <dbReference type="ARBA" id="ARBA00068474"/>
    </source>
</evidence>
<protein>
    <recommendedName>
        <fullName evidence="17">ABC-type oligopeptide transporter ABCB9</fullName>
        <ecNumber evidence="16">7.4.2.6</ecNumber>
    </recommendedName>
    <alternativeName>
        <fullName evidence="20">ATP-binding cassette sub-family B member 9</fullName>
    </alternativeName>
    <alternativeName>
        <fullName evidence="19">ATP-binding cassette transporter 9</fullName>
    </alternativeName>
    <alternativeName>
        <fullName evidence="18">TAP-like protein</fullName>
    </alternativeName>
</protein>
<evidence type="ECO:0000313" key="25">
    <source>
        <dbReference type="EMBL" id="KAG2470599.1"/>
    </source>
</evidence>
<dbReference type="InterPro" id="IPR017871">
    <property type="entry name" value="ABC_transporter-like_CS"/>
</dbReference>
<dbReference type="GO" id="GO:0015440">
    <property type="term" value="F:ABC-type peptide transporter activity"/>
    <property type="evidence" value="ECO:0007669"/>
    <property type="project" value="InterPro"/>
</dbReference>
<dbReference type="FunFam" id="3.40.50.300:FF:000140">
    <property type="entry name" value="Lipid A export ATP-binding/permease protein MsbA"/>
    <property type="match status" value="1"/>
</dbReference>
<dbReference type="Pfam" id="PF00005">
    <property type="entry name" value="ABC_tran"/>
    <property type="match status" value="1"/>
</dbReference>
<dbReference type="Gene3D" id="1.20.1560.10">
    <property type="entry name" value="ABC transporter type 1, transmembrane domain"/>
    <property type="match status" value="1"/>
</dbReference>
<gene>
    <name evidence="25" type="primary">Abcb9_1</name>
    <name evidence="25" type="ORF">GTO96_0005588</name>
</gene>
<reference evidence="25 26" key="1">
    <citation type="journal article" date="2021" name="Cell">
        <title>Tracing the genetic footprints of vertebrate landing in non-teleost ray-finned fishes.</title>
        <authorList>
            <person name="Bi X."/>
            <person name="Wang K."/>
            <person name="Yang L."/>
            <person name="Pan H."/>
            <person name="Jiang H."/>
            <person name="Wei Q."/>
            <person name="Fang M."/>
            <person name="Yu H."/>
            <person name="Zhu C."/>
            <person name="Cai Y."/>
            <person name="He Y."/>
            <person name="Gan X."/>
            <person name="Zeng H."/>
            <person name="Yu D."/>
            <person name="Zhu Y."/>
            <person name="Jiang H."/>
            <person name="Qiu Q."/>
            <person name="Yang H."/>
            <person name="Zhang Y.E."/>
            <person name="Wang W."/>
            <person name="Zhu M."/>
            <person name="He S."/>
            <person name="Zhang G."/>
        </authorList>
    </citation>
    <scope>NUCLEOTIDE SEQUENCE [LARGE SCALE GENOMIC DNA]</scope>
    <source>
        <strain evidence="25">Bchr_013</strain>
    </source>
</reference>
<dbReference type="CDD" id="cd03248">
    <property type="entry name" value="ABCC_TAP"/>
    <property type="match status" value="1"/>
</dbReference>
<dbReference type="EC" id="7.4.2.6" evidence="16"/>
<evidence type="ECO:0000256" key="13">
    <source>
        <dbReference type="ARBA" id="ARBA00052205"/>
    </source>
</evidence>
<feature type="transmembrane region" description="Helical" evidence="22">
    <location>
        <begin position="50"/>
        <end position="70"/>
    </location>
</feature>